<name>A0ABS4IPT7_9BACL</name>
<protein>
    <submittedName>
        <fullName evidence="2">Uncharacterized protein</fullName>
    </submittedName>
</protein>
<keyword evidence="1" id="KW-0472">Membrane</keyword>
<reference evidence="2 3" key="1">
    <citation type="submission" date="2021-03" db="EMBL/GenBank/DDBJ databases">
        <title>Genomic Encyclopedia of Type Strains, Phase IV (KMG-IV): sequencing the most valuable type-strain genomes for metagenomic binning, comparative biology and taxonomic classification.</title>
        <authorList>
            <person name="Goeker M."/>
        </authorList>
    </citation>
    <scope>NUCLEOTIDE SEQUENCE [LARGE SCALE GENOMIC DNA]</scope>
    <source>
        <strain evidence="2 3">DSM 26048</strain>
    </source>
</reference>
<keyword evidence="1" id="KW-0812">Transmembrane</keyword>
<accession>A0ABS4IPT7</accession>
<sequence>MKHIKIIIAFSCFLNVILITNWIMTNNRIDDTISRQAFKIHRDLVELESSITYQSDHNWKEENLVLEKIEDVQEDINSLKTIGKDIGRLSRKQEEDLWNLYNYLLKFPEYSGFPNKTLSTDERKLLEKLSKDLRQVGWGMNIGYSGGWESFSEKLNNLLRQDT</sequence>
<keyword evidence="1" id="KW-1133">Transmembrane helix</keyword>
<gene>
    <name evidence="2" type="ORF">J2Z66_001165</name>
</gene>
<organism evidence="2 3">
    <name type="scientific">Paenibacillus eucommiae</name>
    <dbReference type="NCBI Taxonomy" id="1355755"/>
    <lineage>
        <taxon>Bacteria</taxon>
        <taxon>Bacillati</taxon>
        <taxon>Bacillota</taxon>
        <taxon>Bacilli</taxon>
        <taxon>Bacillales</taxon>
        <taxon>Paenibacillaceae</taxon>
        <taxon>Paenibacillus</taxon>
    </lineage>
</organism>
<proteinExistence type="predicted"/>
<keyword evidence="3" id="KW-1185">Reference proteome</keyword>
<evidence type="ECO:0000313" key="2">
    <source>
        <dbReference type="EMBL" id="MBP1989567.1"/>
    </source>
</evidence>
<dbReference type="Proteomes" id="UP001519287">
    <property type="component" value="Unassembled WGS sequence"/>
</dbReference>
<dbReference type="RefSeq" id="WP_209970404.1">
    <property type="nucleotide sequence ID" value="NZ_JAGGLB010000003.1"/>
</dbReference>
<feature type="transmembrane region" description="Helical" evidence="1">
    <location>
        <begin position="6"/>
        <end position="25"/>
    </location>
</feature>
<comment type="caution">
    <text evidence="2">The sequence shown here is derived from an EMBL/GenBank/DDBJ whole genome shotgun (WGS) entry which is preliminary data.</text>
</comment>
<evidence type="ECO:0000256" key="1">
    <source>
        <dbReference type="SAM" id="Phobius"/>
    </source>
</evidence>
<evidence type="ECO:0000313" key="3">
    <source>
        <dbReference type="Proteomes" id="UP001519287"/>
    </source>
</evidence>
<dbReference type="EMBL" id="JAGGLB010000003">
    <property type="protein sequence ID" value="MBP1989567.1"/>
    <property type="molecule type" value="Genomic_DNA"/>
</dbReference>